<reference evidence="1" key="1">
    <citation type="submission" date="2017-12" db="EMBL/GenBank/DDBJ databases">
        <authorList>
            <person name="Katneni V.K."/>
            <person name="Shekhar M.S."/>
            <person name="Otta S.K."/>
            <person name="Karthic K."/>
            <person name="Jangam A.K."/>
            <person name="Gopikrishna G."/>
            <person name="Vijayan K.K."/>
        </authorList>
    </citation>
    <scope>NUCLEOTIDE SEQUENCE [LARGE SCALE GENOMIC DNA]</scope>
    <source>
        <strain evidence="1">IN_AP4RU</strain>
    </source>
</reference>
<name>A0A2I6SC60_9VIRU</name>
<dbReference type="EMBL" id="MG702567">
    <property type="protein sequence ID" value="AUO15141.1"/>
    <property type="molecule type" value="Genomic_DNA"/>
</dbReference>
<reference evidence="1" key="2">
    <citation type="journal article" date="2018" name="Genome Announc.">
        <title>First Report of a Complete Genome Sequence of White spot syndrome virus from India.</title>
        <authorList>
            <person name="Vinaya Kumar K."/>
            <person name="Shekhar M.S."/>
            <person name="Otta S.K."/>
            <person name="Karthic K."/>
            <person name="Ashok Kumar J."/>
            <person name="Gopikrishna G."/>
            <person name="Vijayan K.K."/>
        </authorList>
    </citation>
    <scope>NUCLEOTIDE SEQUENCE</scope>
    <source>
        <strain evidence="1">IN_AP4RU</strain>
    </source>
</reference>
<protein>
    <submittedName>
        <fullName evidence="1">WSSV356</fullName>
    </submittedName>
</protein>
<accession>A0A2I6SC60</accession>
<dbReference type="Proteomes" id="UP000267352">
    <property type="component" value="Segment"/>
</dbReference>
<evidence type="ECO:0000313" key="1">
    <source>
        <dbReference type="EMBL" id="AUO15141.1"/>
    </source>
</evidence>
<organism evidence="1">
    <name type="scientific">White spot syndrome virus</name>
    <dbReference type="NCBI Taxonomy" id="342409"/>
    <lineage>
        <taxon>Viruses</taxon>
        <taxon>Viruses incertae sedis</taxon>
        <taxon>Naldaviricetes</taxon>
        <taxon>Nimaviridae</taxon>
        <taxon>Whispovirus</taxon>
    </lineage>
</organism>
<proteinExistence type="predicted"/>
<sequence length="49" mass="5424">MQIKMMLTRRGAQKSWRQLLQSHLHQRAAAAATATAAALLFTALTNSEE</sequence>